<accession>A0A4U8UK99</accession>
<name>A0A4U8UK99_STECR</name>
<comment type="caution">
    <text evidence="1">The sequence shown here is derived from an EMBL/GenBank/DDBJ whole genome shotgun (WGS) entry which is preliminary data.</text>
</comment>
<dbReference type="EMBL" id="AZBU02000001">
    <property type="protein sequence ID" value="TMS33216.1"/>
    <property type="molecule type" value="Genomic_DNA"/>
</dbReference>
<keyword evidence="2" id="KW-1185">Reference proteome</keyword>
<gene>
    <name evidence="1" type="ORF">L596_000979</name>
</gene>
<evidence type="ECO:0000313" key="1">
    <source>
        <dbReference type="EMBL" id="TMS33216.1"/>
    </source>
</evidence>
<reference evidence="1 2" key="1">
    <citation type="journal article" date="2015" name="Genome Biol.">
        <title>Comparative genomics of Steinernema reveals deeply conserved gene regulatory networks.</title>
        <authorList>
            <person name="Dillman A.R."/>
            <person name="Macchietto M."/>
            <person name="Porter C.F."/>
            <person name="Rogers A."/>
            <person name="Williams B."/>
            <person name="Antoshechkin I."/>
            <person name="Lee M.M."/>
            <person name="Goodwin Z."/>
            <person name="Lu X."/>
            <person name="Lewis E.E."/>
            <person name="Goodrich-Blair H."/>
            <person name="Stock S.P."/>
            <person name="Adams B.J."/>
            <person name="Sternberg P.W."/>
            <person name="Mortazavi A."/>
        </authorList>
    </citation>
    <scope>NUCLEOTIDE SEQUENCE [LARGE SCALE GENOMIC DNA]</scope>
    <source>
        <strain evidence="1 2">ALL</strain>
    </source>
</reference>
<proteinExistence type="predicted"/>
<protein>
    <submittedName>
        <fullName evidence="1">Uncharacterized protein</fullName>
    </submittedName>
</protein>
<dbReference type="AlphaFoldDB" id="A0A4U8UK99"/>
<dbReference type="Proteomes" id="UP000298663">
    <property type="component" value="Unassembled WGS sequence"/>
</dbReference>
<sequence length="115" mass="12613">MKKIGLSRVHSNPTKFKFNSKLMDEAVGQSSCRKMTEKSFPCFKPFYTACCTTDQPVVDRSHNSHKHFVYLSTFSVLSFGALCASGKNRDATGGDLSTTGAGSYMRALCNVSLLK</sequence>
<organism evidence="1 2">
    <name type="scientific">Steinernema carpocapsae</name>
    <name type="common">Entomopathogenic nematode</name>
    <dbReference type="NCBI Taxonomy" id="34508"/>
    <lineage>
        <taxon>Eukaryota</taxon>
        <taxon>Metazoa</taxon>
        <taxon>Ecdysozoa</taxon>
        <taxon>Nematoda</taxon>
        <taxon>Chromadorea</taxon>
        <taxon>Rhabditida</taxon>
        <taxon>Tylenchina</taxon>
        <taxon>Panagrolaimomorpha</taxon>
        <taxon>Strongyloidoidea</taxon>
        <taxon>Steinernematidae</taxon>
        <taxon>Steinernema</taxon>
    </lineage>
</organism>
<evidence type="ECO:0000313" key="2">
    <source>
        <dbReference type="Proteomes" id="UP000298663"/>
    </source>
</evidence>
<reference evidence="1 2" key="2">
    <citation type="journal article" date="2019" name="G3 (Bethesda)">
        <title>Hybrid Assembly of the Genome of the Entomopathogenic Nematode Steinernema carpocapsae Identifies the X-Chromosome.</title>
        <authorList>
            <person name="Serra L."/>
            <person name="Macchietto M."/>
            <person name="Macias-Munoz A."/>
            <person name="McGill C.J."/>
            <person name="Rodriguez I.M."/>
            <person name="Rodriguez B."/>
            <person name="Murad R."/>
            <person name="Mortazavi A."/>
        </authorList>
    </citation>
    <scope>NUCLEOTIDE SEQUENCE [LARGE SCALE GENOMIC DNA]</scope>
    <source>
        <strain evidence="1 2">ALL</strain>
    </source>
</reference>